<comment type="caution">
    <text evidence="4">The sequence shown here is derived from an EMBL/GenBank/DDBJ whole genome shotgun (WGS) entry which is preliminary data.</text>
</comment>
<name>A0A367G5Y5_9FIRM</name>
<evidence type="ECO:0000313" key="4">
    <source>
        <dbReference type="EMBL" id="RCH45434.1"/>
    </source>
</evidence>
<accession>A0A367G5Y5</accession>
<dbReference type="Gene3D" id="2.60.40.1630">
    <property type="entry name" value="bacillus anthracis domain"/>
    <property type="match status" value="1"/>
</dbReference>
<keyword evidence="2" id="KW-0812">Transmembrane</keyword>
<organism evidence="4 5">
    <name type="scientific">Blautia obeum</name>
    <dbReference type="NCBI Taxonomy" id="40520"/>
    <lineage>
        <taxon>Bacteria</taxon>
        <taxon>Bacillati</taxon>
        <taxon>Bacillota</taxon>
        <taxon>Clostridia</taxon>
        <taxon>Lachnospirales</taxon>
        <taxon>Lachnospiraceae</taxon>
        <taxon>Blautia</taxon>
    </lineage>
</organism>
<protein>
    <submittedName>
        <fullName evidence="4">DUF4179 domain-containing protein</fullName>
    </submittedName>
</protein>
<dbReference type="AlphaFoldDB" id="A0A367G5Y5"/>
<evidence type="ECO:0000256" key="2">
    <source>
        <dbReference type="SAM" id="Phobius"/>
    </source>
</evidence>
<reference evidence="4 5" key="1">
    <citation type="submission" date="2018-02" db="EMBL/GenBank/DDBJ databases">
        <title>Complete genome sequencing of Faecalibacterium prausnitzii strains isolated from the human gut.</title>
        <authorList>
            <person name="Fitzgerald B.C."/>
            <person name="Shkoporov A.N."/>
            <person name="Ross P.R."/>
            <person name="Hill C."/>
        </authorList>
    </citation>
    <scope>NUCLEOTIDE SEQUENCE [LARGE SCALE GENOMIC DNA]</scope>
    <source>
        <strain evidence="4 5">APC942/31-1</strain>
    </source>
</reference>
<keyword evidence="2" id="KW-1133">Transmembrane helix</keyword>
<evidence type="ECO:0000256" key="1">
    <source>
        <dbReference type="SAM" id="MobiDB-lite"/>
    </source>
</evidence>
<keyword evidence="2" id="KW-0472">Membrane</keyword>
<dbReference type="RefSeq" id="WP_114001729.1">
    <property type="nucleotide sequence ID" value="NZ_PSQG01000004.1"/>
</dbReference>
<dbReference type="Pfam" id="PF13786">
    <property type="entry name" value="DUF4179"/>
    <property type="match status" value="1"/>
</dbReference>
<dbReference type="Proteomes" id="UP000253208">
    <property type="component" value="Unassembled WGS sequence"/>
</dbReference>
<proteinExistence type="predicted"/>
<feature type="domain" description="DUF4179" evidence="3">
    <location>
        <begin position="64"/>
        <end position="176"/>
    </location>
</feature>
<dbReference type="InterPro" id="IPR025436">
    <property type="entry name" value="DUF4179"/>
</dbReference>
<feature type="transmembrane region" description="Helical" evidence="2">
    <location>
        <begin position="62"/>
        <end position="83"/>
    </location>
</feature>
<feature type="region of interest" description="Disordered" evidence="1">
    <location>
        <begin position="117"/>
        <end position="145"/>
    </location>
</feature>
<evidence type="ECO:0000259" key="3">
    <source>
        <dbReference type="Pfam" id="PF13786"/>
    </source>
</evidence>
<evidence type="ECO:0000313" key="5">
    <source>
        <dbReference type="Proteomes" id="UP000253208"/>
    </source>
</evidence>
<dbReference type="EMBL" id="PSQG01000004">
    <property type="protein sequence ID" value="RCH45434.1"/>
    <property type="molecule type" value="Genomic_DNA"/>
</dbReference>
<sequence length="476" mass="53398">MMTLNDNEKNFQEKLQKDTEIPVIVRERANQAYHHIENNTAVQKRETNDKNALRWMKTGGKVVAGTAAVLAAGILFCAANPVMAKNIPVVGDLFETLQDKVSFFGDFADHATTLEDTEKSAGAKTADGNSDQTTDHTASDNANADTTYTKTSGGLTITCSEIFANSQAVYVTMQFQSEEPFPDTLKGLDGKPAMEMYSTRLLDFNPVDDGVMLSNLEGEFLDENTYACILRVDLAEATKDYSEYNKKYEEMCQQVRDEMGITLDDINDETEEGSALLGEYIEKISVRGGALQSYIKEIDIPEKFNMHLGISEIRGMRPDEASDPNDPDAGYYKFEGDWSFDIPVTVDDSETEVQEINETNEAGIGLKSVIRTPYELTVNELYEEGSNSDCFMVALDANGNRLPYNESNGNCNNFAIQDRDISTVDIYILDYVQYMDELKGEENYNNNEKKPEGEKWSDLLDQHAKYHKTLHFNQIK</sequence>
<gene>
    <name evidence="4" type="ORF">C4886_03650</name>
</gene>